<comment type="similarity">
    <text evidence="3">Belongs to the bacterial ribosomal protein bS16 family.</text>
</comment>
<dbReference type="GO" id="GO:0005737">
    <property type="term" value="C:cytoplasm"/>
    <property type="evidence" value="ECO:0007669"/>
    <property type="project" value="UniProtKB-ARBA"/>
</dbReference>
<organism evidence="4 5">
    <name type="scientific">Candidatus Jorgensenbacteria bacterium RIFCSPLOWO2_12_FULL_42_11</name>
    <dbReference type="NCBI Taxonomy" id="1798473"/>
    <lineage>
        <taxon>Bacteria</taxon>
        <taxon>Candidatus Joergenseniibacteriota</taxon>
    </lineage>
</organism>
<dbReference type="Proteomes" id="UP000176633">
    <property type="component" value="Unassembled WGS sequence"/>
</dbReference>
<dbReference type="NCBIfam" id="TIGR00002">
    <property type="entry name" value="S16"/>
    <property type="match status" value="1"/>
</dbReference>
<dbReference type="GO" id="GO:0015935">
    <property type="term" value="C:small ribosomal subunit"/>
    <property type="evidence" value="ECO:0007669"/>
    <property type="project" value="TreeGrafter"/>
</dbReference>
<dbReference type="PANTHER" id="PTHR12919:SF20">
    <property type="entry name" value="SMALL RIBOSOMAL SUBUNIT PROTEIN BS16M"/>
    <property type="match status" value="1"/>
</dbReference>
<dbReference type="HAMAP" id="MF_00385">
    <property type="entry name" value="Ribosomal_bS16"/>
    <property type="match status" value="1"/>
</dbReference>
<gene>
    <name evidence="3" type="primary">rpsP</name>
    <name evidence="4" type="ORF">A3G50_01025</name>
</gene>
<evidence type="ECO:0000256" key="1">
    <source>
        <dbReference type="ARBA" id="ARBA00022980"/>
    </source>
</evidence>
<keyword evidence="2 3" id="KW-0687">Ribonucleoprotein</keyword>
<sequence>MLAIKFKRIGKKKQASFRVIVAEKRSKINGRFIEDLGWFNPHTDKSRLDIERVNYWVKNGAQPTSSIKNLLKKQES</sequence>
<dbReference type="STRING" id="1798473.A3G50_01025"/>
<dbReference type="AlphaFoldDB" id="A0A1F6C3Z3"/>
<evidence type="ECO:0000256" key="3">
    <source>
        <dbReference type="HAMAP-Rule" id="MF_00385"/>
    </source>
</evidence>
<dbReference type="SUPFAM" id="SSF54565">
    <property type="entry name" value="Ribosomal protein S16"/>
    <property type="match status" value="1"/>
</dbReference>
<evidence type="ECO:0000313" key="4">
    <source>
        <dbReference type="EMBL" id="OGG43742.1"/>
    </source>
</evidence>
<reference evidence="4 5" key="1">
    <citation type="journal article" date="2016" name="Nat. Commun.">
        <title>Thousands of microbial genomes shed light on interconnected biogeochemical processes in an aquifer system.</title>
        <authorList>
            <person name="Anantharaman K."/>
            <person name="Brown C.T."/>
            <person name="Hug L.A."/>
            <person name="Sharon I."/>
            <person name="Castelle C.J."/>
            <person name="Probst A.J."/>
            <person name="Thomas B.C."/>
            <person name="Singh A."/>
            <person name="Wilkins M.J."/>
            <person name="Karaoz U."/>
            <person name="Brodie E.L."/>
            <person name="Williams K.H."/>
            <person name="Hubbard S.S."/>
            <person name="Banfield J.F."/>
        </authorList>
    </citation>
    <scope>NUCLEOTIDE SEQUENCE [LARGE SCALE GENOMIC DNA]</scope>
</reference>
<dbReference type="Pfam" id="PF00886">
    <property type="entry name" value="Ribosomal_S16"/>
    <property type="match status" value="1"/>
</dbReference>
<dbReference type="PANTHER" id="PTHR12919">
    <property type="entry name" value="30S RIBOSOMAL PROTEIN S16"/>
    <property type="match status" value="1"/>
</dbReference>
<evidence type="ECO:0000313" key="5">
    <source>
        <dbReference type="Proteomes" id="UP000176633"/>
    </source>
</evidence>
<accession>A0A1F6C3Z3</accession>
<dbReference type="GO" id="GO:0003735">
    <property type="term" value="F:structural constituent of ribosome"/>
    <property type="evidence" value="ECO:0007669"/>
    <property type="project" value="InterPro"/>
</dbReference>
<protein>
    <recommendedName>
        <fullName evidence="3">Small ribosomal subunit protein bS16</fullName>
    </recommendedName>
</protein>
<dbReference type="GO" id="GO:0006412">
    <property type="term" value="P:translation"/>
    <property type="evidence" value="ECO:0007669"/>
    <property type="project" value="UniProtKB-UniRule"/>
</dbReference>
<dbReference type="InterPro" id="IPR000307">
    <property type="entry name" value="Ribosomal_bS16"/>
</dbReference>
<dbReference type="EMBL" id="MFKM01000006">
    <property type="protein sequence ID" value="OGG43742.1"/>
    <property type="molecule type" value="Genomic_DNA"/>
</dbReference>
<comment type="caution">
    <text evidence="4">The sequence shown here is derived from an EMBL/GenBank/DDBJ whole genome shotgun (WGS) entry which is preliminary data.</text>
</comment>
<dbReference type="Gene3D" id="3.30.1320.10">
    <property type="match status" value="1"/>
</dbReference>
<keyword evidence="1 3" id="KW-0689">Ribosomal protein</keyword>
<proteinExistence type="inferred from homology"/>
<dbReference type="InterPro" id="IPR023803">
    <property type="entry name" value="Ribosomal_bS16_dom_sf"/>
</dbReference>
<name>A0A1F6C3Z3_9BACT</name>
<evidence type="ECO:0000256" key="2">
    <source>
        <dbReference type="ARBA" id="ARBA00023274"/>
    </source>
</evidence>